<keyword evidence="1" id="KW-0560">Oxidoreductase</keyword>
<dbReference type="Gene3D" id="3.90.180.10">
    <property type="entry name" value="Medium-chain alcohol dehydrogenases, catalytic domain"/>
    <property type="match status" value="1"/>
</dbReference>
<dbReference type="AlphaFoldDB" id="A0A0N1HX42"/>
<accession>A0A0N1HX42</accession>
<dbReference type="Proteomes" id="UP000038010">
    <property type="component" value="Unassembled WGS sequence"/>
</dbReference>
<dbReference type="PANTHER" id="PTHR45348">
    <property type="entry name" value="HYPOTHETICAL OXIDOREDUCTASE (EUROFUNG)"/>
    <property type="match status" value="1"/>
</dbReference>
<reference evidence="2 3" key="1">
    <citation type="submission" date="2015-06" db="EMBL/GenBank/DDBJ databases">
        <title>Draft genome of the ant-associated black yeast Phialophora attae CBS 131958.</title>
        <authorList>
            <person name="Moreno L.F."/>
            <person name="Stielow B.J."/>
            <person name="de Hoog S."/>
            <person name="Vicente V.A."/>
            <person name="Weiss V.A."/>
            <person name="de Vries M."/>
            <person name="Cruz L.M."/>
            <person name="Souza E.M."/>
        </authorList>
    </citation>
    <scope>NUCLEOTIDE SEQUENCE [LARGE SCALE GENOMIC DNA]</scope>
    <source>
        <strain evidence="2 3">CBS 131958</strain>
    </source>
</reference>
<dbReference type="RefSeq" id="XP_018002379.1">
    <property type="nucleotide sequence ID" value="XM_018150252.1"/>
</dbReference>
<organism evidence="2 3">
    <name type="scientific">Cyphellophora attinorum</name>
    <dbReference type="NCBI Taxonomy" id="1664694"/>
    <lineage>
        <taxon>Eukaryota</taxon>
        <taxon>Fungi</taxon>
        <taxon>Dikarya</taxon>
        <taxon>Ascomycota</taxon>
        <taxon>Pezizomycotina</taxon>
        <taxon>Eurotiomycetes</taxon>
        <taxon>Chaetothyriomycetidae</taxon>
        <taxon>Chaetothyriales</taxon>
        <taxon>Cyphellophoraceae</taxon>
        <taxon>Cyphellophora</taxon>
    </lineage>
</organism>
<evidence type="ECO:0000256" key="1">
    <source>
        <dbReference type="ARBA" id="ARBA00023002"/>
    </source>
</evidence>
<protein>
    <submittedName>
        <fullName evidence="2">Zinc-binding alcohol dehydrogenase domain-containing protein cipB</fullName>
    </submittedName>
</protein>
<dbReference type="EMBL" id="LFJN01000007">
    <property type="protein sequence ID" value="KPI42416.1"/>
    <property type="molecule type" value="Genomic_DNA"/>
</dbReference>
<evidence type="ECO:0000313" key="2">
    <source>
        <dbReference type="EMBL" id="KPI42416.1"/>
    </source>
</evidence>
<dbReference type="InterPro" id="IPR047122">
    <property type="entry name" value="Trans-enoyl_RdTase-like"/>
</dbReference>
<name>A0A0N1HX42_9EURO</name>
<dbReference type="PANTHER" id="PTHR45348:SF2">
    <property type="entry name" value="ZINC-TYPE ALCOHOL DEHYDROGENASE-LIKE PROTEIN C2E1P3.01"/>
    <property type="match status" value="1"/>
</dbReference>
<dbReference type="STRING" id="1664694.A0A0N1HX42"/>
<gene>
    <name evidence="2" type="ORF">AB675_9694</name>
</gene>
<evidence type="ECO:0000313" key="3">
    <source>
        <dbReference type="Proteomes" id="UP000038010"/>
    </source>
</evidence>
<keyword evidence="3" id="KW-1185">Reference proteome</keyword>
<dbReference type="GO" id="GO:0016651">
    <property type="term" value="F:oxidoreductase activity, acting on NAD(P)H"/>
    <property type="evidence" value="ECO:0007669"/>
    <property type="project" value="InterPro"/>
</dbReference>
<sequence length="171" mass="18571">MVRRLGATHSFDYNSSSLQASILKVMKDREVVGAVAIGKGSAELCVDVLAQCTHARKFVAIVTYPQLESETGPLLVVRRVISFLSWNTKMTIKGLLKGVGWKFVFATTIVENGLGKVLYGEVLPTLLARGKFVPSPEPQVVGSGLEKLQEAMDMQKKGVSARKLVVTLPRA</sequence>
<dbReference type="OrthoDB" id="48317at2759"/>
<dbReference type="VEuPathDB" id="FungiDB:AB675_9694"/>
<proteinExistence type="predicted"/>
<dbReference type="Gene3D" id="3.40.50.720">
    <property type="entry name" value="NAD(P)-binding Rossmann-like Domain"/>
    <property type="match status" value="1"/>
</dbReference>
<comment type="caution">
    <text evidence="2">The sequence shown here is derived from an EMBL/GenBank/DDBJ whole genome shotgun (WGS) entry which is preliminary data.</text>
</comment>
<dbReference type="GeneID" id="28742132"/>